<keyword evidence="1" id="KW-0472">Membrane</keyword>
<gene>
    <name evidence="2" type="ORF">CINF_1203</name>
</gene>
<evidence type="ECO:0000313" key="2">
    <source>
        <dbReference type="EMBL" id="QLI05691.1"/>
    </source>
</evidence>
<dbReference type="EMBL" id="CP049075">
    <property type="protein sequence ID" value="QLI05691.1"/>
    <property type="molecule type" value="Genomic_DNA"/>
</dbReference>
<name>A0A7H9CJ41_9BACT</name>
<sequence>MQKLKDYIINKIFYISKQPVLFGDLLKANALFNEGMLVDPAKLNYRFRYGLLYGFYSVICVLILLFMIALVHEILREIDFHFSVICTALFTAFVFLGFDAFKIWARREVSLKQIKKAWALHFPYFPYEKYSKIIEQIYHQAHQDEIPRGKLEKYIFDKLVEYAQKQQ</sequence>
<feature type="transmembrane region" description="Helical" evidence="1">
    <location>
        <begin position="82"/>
        <end position="105"/>
    </location>
</feature>
<accession>A0A7H9CJ41</accession>
<proteinExistence type="predicted"/>
<keyword evidence="1" id="KW-0812">Transmembrane</keyword>
<dbReference type="RefSeq" id="WP_178695290.1">
    <property type="nucleotide sequence ID" value="NZ_CP049075.1"/>
</dbReference>
<evidence type="ECO:0000313" key="3">
    <source>
        <dbReference type="Proteomes" id="UP000509414"/>
    </source>
</evidence>
<dbReference type="Proteomes" id="UP000509414">
    <property type="component" value="Chromosome"/>
</dbReference>
<reference evidence="2 3" key="1">
    <citation type="submission" date="2020-02" db="EMBL/GenBank/DDBJ databases">
        <title>Complete genome sequence of the novel Campylobacter species Candidatus Campylobacter infans.</title>
        <authorList>
            <person name="Duim B."/>
            <person name="Zomer A."/>
            <person name="van der Graaf L."/>
            <person name="Wagenaar J."/>
        </authorList>
    </citation>
    <scope>NUCLEOTIDE SEQUENCE [LARGE SCALE GENOMIC DNA]</scope>
    <source>
        <strain evidence="2 3">19S00001</strain>
    </source>
</reference>
<organism evidence="2 3">
    <name type="scientific">Candidatus Campylobacter infans</name>
    <dbReference type="NCBI Taxonomy" id="2561898"/>
    <lineage>
        <taxon>Bacteria</taxon>
        <taxon>Pseudomonadati</taxon>
        <taxon>Campylobacterota</taxon>
        <taxon>Epsilonproteobacteria</taxon>
        <taxon>Campylobacterales</taxon>
        <taxon>Campylobacteraceae</taxon>
        <taxon>Campylobacter</taxon>
    </lineage>
</organism>
<protein>
    <submittedName>
        <fullName evidence="2">Putative membrane protein</fullName>
    </submittedName>
</protein>
<dbReference type="AlphaFoldDB" id="A0A7H9CJ41"/>
<feature type="transmembrane region" description="Helical" evidence="1">
    <location>
        <begin position="51"/>
        <end position="70"/>
    </location>
</feature>
<dbReference type="KEGG" id="cinf:CINF_1203"/>
<evidence type="ECO:0000256" key="1">
    <source>
        <dbReference type="SAM" id="Phobius"/>
    </source>
</evidence>
<keyword evidence="3" id="KW-1185">Reference proteome</keyword>
<keyword evidence="1" id="KW-1133">Transmembrane helix</keyword>